<sequence>MELEGVFGHVRLMELLGHLKDEIGQRFLAPVINRTALRNDAHALLSVSGSLGFFELSRRCIEMEQACRLGSDLADPLDAAHAAAKGAIAAIEDLVGRVVEPPPAICVA</sequence>
<evidence type="ECO:0000259" key="2">
    <source>
        <dbReference type="Pfam" id="PF01627"/>
    </source>
</evidence>
<dbReference type="GO" id="GO:0000160">
    <property type="term" value="P:phosphorelay signal transduction system"/>
    <property type="evidence" value="ECO:0007669"/>
    <property type="project" value="UniProtKB-KW"/>
</dbReference>
<dbReference type="OrthoDB" id="8004206at2"/>
<accession>A0A1I2W5V2</accession>
<name>A0A1I2W5V2_9HYPH</name>
<dbReference type="AlphaFoldDB" id="A0A1I2W5V2"/>
<reference evidence="4" key="1">
    <citation type="submission" date="2016-10" db="EMBL/GenBank/DDBJ databases">
        <authorList>
            <person name="Varghese N."/>
            <person name="Submissions S."/>
        </authorList>
    </citation>
    <scope>NUCLEOTIDE SEQUENCE [LARGE SCALE GENOMIC DNA]</scope>
    <source>
        <strain evidence="4">Gh-105</strain>
    </source>
</reference>
<proteinExistence type="predicted"/>
<keyword evidence="4" id="KW-1185">Reference proteome</keyword>
<evidence type="ECO:0000313" key="4">
    <source>
        <dbReference type="Proteomes" id="UP000199229"/>
    </source>
</evidence>
<dbReference type="SUPFAM" id="SSF47226">
    <property type="entry name" value="Histidine-containing phosphotransfer domain, HPT domain"/>
    <property type="match status" value="1"/>
</dbReference>
<dbReference type="Proteomes" id="UP000199229">
    <property type="component" value="Unassembled WGS sequence"/>
</dbReference>
<protein>
    <submittedName>
        <fullName evidence="3">HPt (Histidine-containing phosphotransfer) domain-containing protein</fullName>
    </submittedName>
</protein>
<gene>
    <name evidence="3" type="ORF">SAMN05192565_12026</name>
</gene>
<dbReference type="GO" id="GO:0004672">
    <property type="term" value="F:protein kinase activity"/>
    <property type="evidence" value="ECO:0007669"/>
    <property type="project" value="UniProtKB-ARBA"/>
</dbReference>
<dbReference type="Pfam" id="PF01627">
    <property type="entry name" value="Hpt"/>
    <property type="match status" value="1"/>
</dbReference>
<dbReference type="InterPro" id="IPR008207">
    <property type="entry name" value="Sig_transdc_His_kin_Hpt_dom"/>
</dbReference>
<dbReference type="STRING" id="582675.SAMN05192565_12026"/>
<keyword evidence="1" id="KW-0902">Two-component regulatory system</keyword>
<evidence type="ECO:0000313" key="3">
    <source>
        <dbReference type="EMBL" id="SFG96808.1"/>
    </source>
</evidence>
<organism evidence="3 4">
    <name type="scientific">Methylobacterium gossipiicola</name>
    <dbReference type="NCBI Taxonomy" id="582675"/>
    <lineage>
        <taxon>Bacteria</taxon>
        <taxon>Pseudomonadati</taxon>
        <taxon>Pseudomonadota</taxon>
        <taxon>Alphaproteobacteria</taxon>
        <taxon>Hyphomicrobiales</taxon>
        <taxon>Methylobacteriaceae</taxon>
        <taxon>Methylobacterium</taxon>
    </lineage>
</organism>
<dbReference type="InterPro" id="IPR036641">
    <property type="entry name" value="HPT_dom_sf"/>
</dbReference>
<dbReference type="Gene3D" id="1.20.120.160">
    <property type="entry name" value="HPT domain"/>
    <property type="match status" value="1"/>
</dbReference>
<evidence type="ECO:0000256" key="1">
    <source>
        <dbReference type="ARBA" id="ARBA00023012"/>
    </source>
</evidence>
<feature type="domain" description="HPt" evidence="2">
    <location>
        <begin position="14"/>
        <end position="93"/>
    </location>
</feature>
<dbReference type="EMBL" id="FOPM01000020">
    <property type="protein sequence ID" value="SFG96808.1"/>
    <property type="molecule type" value="Genomic_DNA"/>
</dbReference>